<accession>A0A9N9EKB5</accession>
<dbReference type="OrthoDB" id="2344076at2759"/>
<dbReference type="Proteomes" id="UP000789405">
    <property type="component" value="Unassembled WGS sequence"/>
</dbReference>
<protein>
    <submittedName>
        <fullName evidence="2">7885_t:CDS:1</fullName>
    </submittedName>
</protein>
<proteinExistence type="predicted"/>
<evidence type="ECO:0000256" key="1">
    <source>
        <dbReference type="SAM" id="MobiDB-lite"/>
    </source>
</evidence>
<feature type="compositionally biased region" description="Basic and acidic residues" evidence="1">
    <location>
        <begin position="52"/>
        <end position="72"/>
    </location>
</feature>
<feature type="non-terminal residue" evidence="2">
    <location>
        <position position="1"/>
    </location>
</feature>
<keyword evidence="3" id="KW-1185">Reference proteome</keyword>
<name>A0A9N9EKB5_9GLOM</name>
<dbReference type="AlphaFoldDB" id="A0A9N9EKB5"/>
<reference evidence="2" key="1">
    <citation type="submission" date="2021-06" db="EMBL/GenBank/DDBJ databases">
        <authorList>
            <person name="Kallberg Y."/>
            <person name="Tangrot J."/>
            <person name="Rosling A."/>
        </authorList>
    </citation>
    <scope>NUCLEOTIDE SEQUENCE</scope>
    <source>
        <strain evidence="2">MA453B</strain>
    </source>
</reference>
<sequence>MSSHNKDLKDNFMSLSNQQHSVEENRTTATNHPFTTVKKKVQDIAHVTAQKLKLEPRERNPEAAHQDGKTNP</sequence>
<organism evidence="2 3">
    <name type="scientific">Dentiscutata erythropus</name>
    <dbReference type="NCBI Taxonomy" id="1348616"/>
    <lineage>
        <taxon>Eukaryota</taxon>
        <taxon>Fungi</taxon>
        <taxon>Fungi incertae sedis</taxon>
        <taxon>Mucoromycota</taxon>
        <taxon>Glomeromycotina</taxon>
        <taxon>Glomeromycetes</taxon>
        <taxon>Diversisporales</taxon>
        <taxon>Gigasporaceae</taxon>
        <taxon>Dentiscutata</taxon>
    </lineage>
</organism>
<feature type="region of interest" description="Disordered" evidence="1">
    <location>
        <begin position="1"/>
        <end position="72"/>
    </location>
</feature>
<feature type="non-terminal residue" evidence="2">
    <location>
        <position position="72"/>
    </location>
</feature>
<evidence type="ECO:0000313" key="2">
    <source>
        <dbReference type="EMBL" id="CAG8678752.1"/>
    </source>
</evidence>
<feature type="compositionally biased region" description="Basic and acidic residues" evidence="1">
    <location>
        <begin position="1"/>
        <end position="10"/>
    </location>
</feature>
<dbReference type="EMBL" id="CAJVPY010007322">
    <property type="protein sequence ID" value="CAG8678752.1"/>
    <property type="molecule type" value="Genomic_DNA"/>
</dbReference>
<gene>
    <name evidence="2" type="ORF">DERYTH_LOCUS11671</name>
</gene>
<evidence type="ECO:0000313" key="3">
    <source>
        <dbReference type="Proteomes" id="UP000789405"/>
    </source>
</evidence>
<comment type="caution">
    <text evidence="2">The sequence shown here is derived from an EMBL/GenBank/DDBJ whole genome shotgun (WGS) entry which is preliminary data.</text>
</comment>